<accession>A0A1G9IFS7</accession>
<evidence type="ECO:0008006" key="4">
    <source>
        <dbReference type="Google" id="ProtNLM"/>
    </source>
</evidence>
<proteinExistence type="predicted"/>
<evidence type="ECO:0000313" key="2">
    <source>
        <dbReference type="EMBL" id="SDL24100.1"/>
    </source>
</evidence>
<reference evidence="2 3" key="1">
    <citation type="submission" date="2016-10" db="EMBL/GenBank/DDBJ databases">
        <authorList>
            <person name="de Groot N.N."/>
        </authorList>
    </citation>
    <scope>NUCLEOTIDE SEQUENCE [LARGE SCALE GENOMIC DNA]</scope>
    <source>
        <strain evidence="2 3">CGMCC 1.9159</strain>
    </source>
</reference>
<dbReference type="RefSeq" id="WP_093249276.1">
    <property type="nucleotide sequence ID" value="NZ_FNGP01000001.1"/>
</dbReference>
<protein>
    <recommendedName>
        <fullName evidence="4">Tetratricopeptide repeat-containing protein</fullName>
    </recommendedName>
</protein>
<name>A0A1G9IFS7_9ACTN</name>
<dbReference type="AlphaFoldDB" id="A0A1G9IFS7"/>
<feature type="region of interest" description="Disordered" evidence="1">
    <location>
        <begin position="272"/>
        <end position="294"/>
    </location>
</feature>
<keyword evidence="3" id="KW-1185">Reference proteome</keyword>
<evidence type="ECO:0000313" key="3">
    <source>
        <dbReference type="Proteomes" id="UP000199475"/>
    </source>
</evidence>
<dbReference type="SUPFAM" id="SSF48452">
    <property type="entry name" value="TPR-like"/>
    <property type="match status" value="2"/>
</dbReference>
<evidence type="ECO:0000256" key="1">
    <source>
        <dbReference type="SAM" id="MobiDB-lite"/>
    </source>
</evidence>
<sequence>MKRPTVESALEPTLDDLVNEGHDARDAGDHATARAKWREAWELLPEPKLKWDYYGQTITRDMAGLCIDTGRLDEAVIWIDRLNEAHTPHTTESRALVDSLLARLNERRAEEPTAHPGPGPGAGWDVRVPEPGVGEIEDELDDAVVAEVARQSAEADAFMERDAPGAAAAAYAAAIALLPQPYTQWEESLDLYVGLCDACLESAHFLEAEQAARIATRAPGGTGNGYVWLRLGDALRCQGRDDEAREAYLSAYMLAGRELFDGEDQAWAALEEAGIPSDGEPGSAAEHDLPAGDR</sequence>
<dbReference type="STRING" id="686624.SAMN04488242_0916"/>
<dbReference type="OrthoDB" id="3727045at2"/>
<dbReference type="Proteomes" id="UP000199475">
    <property type="component" value="Unassembled WGS sequence"/>
</dbReference>
<feature type="compositionally biased region" description="Basic and acidic residues" evidence="1">
    <location>
        <begin position="285"/>
        <end position="294"/>
    </location>
</feature>
<dbReference type="Gene3D" id="1.25.40.10">
    <property type="entry name" value="Tetratricopeptide repeat domain"/>
    <property type="match status" value="1"/>
</dbReference>
<organism evidence="2 3">
    <name type="scientific">Tessaracoccus oleiagri</name>
    <dbReference type="NCBI Taxonomy" id="686624"/>
    <lineage>
        <taxon>Bacteria</taxon>
        <taxon>Bacillati</taxon>
        <taxon>Actinomycetota</taxon>
        <taxon>Actinomycetes</taxon>
        <taxon>Propionibacteriales</taxon>
        <taxon>Propionibacteriaceae</taxon>
        <taxon>Tessaracoccus</taxon>
    </lineage>
</organism>
<gene>
    <name evidence="2" type="ORF">SAMN04488242_0916</name>
</gene>
<dbReference type="EMBL" id="FNGP01000001">
    <property type="protein sequence ID" value="SDL24100.1"/>
    <property type="molecule type" value="Genomic_DNA"/>
</dbReference>
<dbReference type="InterPro" id="IPR011990">
    <property type="entry name" value="TPR-like_helical_dom_sf"/>
</dbReference>